<dbReference type="Proteomes" id="UP000597762">
    <property type="component" value="Unassembled WGS sequence"/>
</dbReference>
<dbReference type="EMBL" id="CAHIKZ030000286">
    <property type="protein sequence ID" value="CAE1166293.1"/>
    <property type="molecule type" value="Genomic_DNA"/>
</dbReference>
<gene>
    <name evidence="2" type="ORF">SPHA_8832</name>
</gene>
<proteinExistence type="predicted"/>
<protein>
    <submittedName>
        <fullName evidence="2">Uncharacterized protein</fullName>
    </submittedName>
</protein>
<comment type="caution">
    <text evidence="2">The sequence shown here is derived from an EMBL/GenBank/DDBJ whole genome shotgun (WGS) entry which is preliminary data.</text>
</comment>
<dbReference type="AlphaFoldDB" id="A0A812B0D9"/>
<sequence>MDILFPTSEVSFTIDAKALITATSLPDSVTLAFTGILENGGRFSPDSTLCTTPIVSSCACLTTEMASAGGDLSSRMVSVSRELTVDKKQLSVYKRKRSSAPDDRNSAKAIGFVALLVLAFPVAYIILTDLSNYRKFLPGNELKRISTKEKQIENV</sequence>
<keyword evidence="1" id="KW-1133">Transmembrane helix</keyword>
<reference evidence="2" key="1">
    <citation type="submission" date="2021-01" db="EMBL/GenBank/DDBJ databases">
        <authorList>
            <person name="Li R."/>
            <person name="Bekaert M."/>
        </authorList>
    </citation>
    <scope>NUCLEOTIDE SEQUENCE</scope>
    <source>
        <strain evidence="2">Farmed</strain>
    </source>
</reference>
<feature type="transmembrane region" description="Helical" evidence="1">
    <location>
        <begin position="109"/>
        <end position="127"/>
    </location>
</feature>
<keyword evidence="3" id="KW-1185">Reference proteome</keyword>
<name>A0A812B0D9_ACAPH</name>
<organism evidence="2 3">
    <name type="scientific">Acanthosepion pharaonis</name>
    <name type="common">Pharaoh cuttlefish</name>
    <name type="synonym">Sepia pharaonis</name>
    <dbReference type="NCBI Taxonomy" id="158019"/>
    <lineage>
        <taxon>Eukaryota</taxon>
        <taxon>Metazoa</taxon>
        <taxon>Spiralia</taxon>
        <taxon>Lophotrochozoa</taxon>
        <taxon>Mollusca</taxon>
        <taxon>Cephalopoda</taxon>
        <taxon>Coleoidea</taxon>
        <taxon>Decapodiformes</taxon>
        <taxon>Sepiida</taxon>
        <taxon>Sepiina</taxon>
        <taxon>Sepiidae</taxon>
        <taxon>Acanthosepion</taxon>
    </lineage>
</organism>
<evidence type="ECO:0000313" key="2">
    <source>
        <dbReference type="EMBL" id="CAE1166293.1"/>
    </source>
</evidence>
<keyword evidence="1" id="KW-0812">Transmembrane</keyword>
<accession>A0A812B0D9</accession>
<dbReference type="OrthoDB" id="6161701at2759"/>
<keyword evidence="1" id="KW-0472">Membrane</keyword>
<evidence type="ECO:0000256" key="1">
    <source>
        <dbReference type="SAM" id="Phobius"/>
    </source>
</evidence>
<evidence type="ECO:0000313" key="3">
    <source>
        <dbReference type="Proteomes" id="UP000597762"/>
    </source>
</evidence>